<dbReference type="Proteomes" id="UP000191116">
    <property type="component" value="Unassembled WGS sequence"/>
</dbReference>
<protein>
    <submittedName>
        <fullName evidence="2">Uncharacterized protein</fullName>
    </submittedName>
</protein>
<dbReference type="EMBL" id="JAYXUG010000001">
    <property type="protein sequence ID" value="MEC6830397.1"/>
    <property type="molecule type" value="Genomic_DNA"/>
</dbReference>
<dbReference type="RefSeq" id="WP_080175609.1">
    <property type="nucleotide sequence ID" value="NZ_AP024855.1"/>
</dbReference>
<sequence length="112" mass="12516">MSNTVVTITTNCINDLDLAAELAKQQVVVMDIEQIHIQSADSTIVVFQKDAALQHYMNTLLGTNLKRVFRNNTHQLNHLTEKSVNIDGTLLLLKADGDWLRMQSDNGILAQL</sequence>
<evidence type="ECO:0000313" key="2">
    <source>
        <dbReference type="EMBL" id="SKA48915.1"/>
    </source>
</evidence>
<dbReference type="AlphaFoldDB" id="A0A1T4U836"/>
<keyword evidence="4" id="KW-1185">Reference proteome</keyword>
<evidence type="ECO:0000313" key="3">
    <source>
        <dbReference type="Proteomes" id="UP000191116"/>
    </source>
</evidence>
<proteinExistence type="predicted"/>
<dbReference type="EMBL" id="FUWP01000018">
    <property type="protein sequence ID" value="SKA48915.1"/>
    <property type="molecule type" value="Genomic_DNA"/>
</dbReference>
<name>A0A1T4U836_9GAMM</name>
<evidence type="ECO:0000313" key="4">
    <source>
        <dbReference type="Proteomes" id="UP001306119"/>
    </source>
</evidence>
<reference evidence="2 3" key="1">
    <citation type="submission" date="2017-02" db="EMBL/GenBank/DDBJ databases">
        <authorList>
            <person name="Peterson S.W."/>
        </authorList>
    </citation>
    <scope>NUCLEOTIDE SEQUENCE [LARGE SCALE GENOMIC DNA]</scope>
    <source>
        <strain evidence="2 3">CECT 9189</strain>
    </source>
</reference>
<organism evidence="2 3">
    <name type="scientific">Photobacterium toruni</name>
    <dbReference type="NCBI Taxonomy" id="1935446"/>
    <lineage>
        <taxon>Bacteria</taxon>
        <taxon>Pseudomonadati</taxon>
        <taxon>Pseudomonadota</taxon>
        <taxon>Gammaproteobacteria</taxon>
        <taxon>Vibrionales</taxon>
        <taxon>Vibrionaceae</taxon>
        <taxon>Photobacterium</taxon>
    </lineage>
</organism>
<dbReference type="OrthoDB" id="5828648at2"/>
<accession>A0A1T4U836</accession>
<reference evidence="1 4" key="2">
    <citation type="submission" date="2024-01" db="EMBL/GenBank/DDBJ databases">
        <title>Active colonisers of the gastrointestinal tract of Atlantic salmon farmed in a warm water region.</title>
        <authorList>
            <person name="Bowman J.P."/>
        </authorList>
    </citation>
    <scope>NUCLEOTIDE SEQUENCE [LARGE SCALE GENOMIC DNA]</scope>
    <source>
        <strain evidence="1 4">S3MW1</strain>
    </source>
</reference>
<evidence type="ECO:0000313" key="1">
    <source>
        <dbReference type="EMBL" id="MEC6830397.1"/>
    </source>
</evidence>
<gene>
    <name evidence="2" type="ORF">CZ814_02850</name>
    <name evidence="1" type="ORF">VXS06_01300</name>
</gene>
<dbReference type="Proteomes" id="UP001306119">
    <property type="component" value="Unassembled WGS sequence"/>
</dbReference>